<keyword evidence="1" id="KW-0732">Signal</keyword>
<evidence type="ECO:0000313" key="2">
    <source>
        <dbReference type="EMBL" id="OXE30304.1"/>
    </source>
</evidence>
<feature type="signal peptide" evidence="1">
    <location>
        <begin position="1"/>
        <end position="23"/>
    </location>
</feature>
<name>A0A227J7F1_VIBPH</name>
<dbReference type="Proteomes" id="UP000214596">
    <property type="component" value="Unassembled WGS sequence"/>
</dbReference>
<evidence type="ECO:0000313" key="3">
    <source>
        <dbReference type="Proteomes" id="UP000214596"/>
    </source>
</evidence>
<organism evidence="2 3">
    <name type="scientific">Vibrio parahaemolyticus</name>
    <dbReference type="NCBI Taxonomy" id="670"/>
    <lineage>
        <taxon>Bacteria</taxon>
        <taxon>Pseudomonadati</taxon>
        <taxon>Pseudomonadota</taxon>
        <taxon>Gammaproteobacteria</taxon>
        <taxon>Vibrionales</taxon>
        <taxon>Vibrionaceae</taxon>
        <taxon>Vibrio</taxon>
    </lineage>
</organism>
<reference evidence="2 3" key="1">
    <citation type="journal article" date="2017" name="Appl. Environ. Microbiol.">
        <title>Parallel evolution of two clades of a major Atlantic endemic Vibrio parahaemolyticus pathogen lineage by independent acquisition of related pathogenicity islands.</title>
        <authorList>
            <person name="Xu F."/>
            <person name="Gonzalez-Escalona N."/>
            <person name="Drees K.P."/>
            <person name="Sebra R.P."/>
            <person name="Cooper V.S."/>
            <person name="Jones S.H."/>
            <person name="Whistler C.A."/>
        </authorList>
    </citation>
    <scope>NUCLEOTIDE SEQUENCE [LARGE SCALE GENOMIC DNA]</scope>
    <source>
        <strain evidence="2 3">MAVP-3</strain>
    </source>
</reference>
<feature type="non-terminal residue" evidence="2">
    <location>
        <position position="101"/>
    </location>
</feature>
<dbReference type="EMBL" id="NIXT01002349">
    <property type="protein sequence ID" value="OXE30304.1"/>
    <property type="molecule type" value="Genomic_DNA"/>
</dbReference>
<protein>
    <submittedName>
        <fullName evidence="2">Uncharacterized protein</fullName>
    </submittedName>
</protein>
<dbReference type="InterPro" id="IPR021109">
    <property type="entry name" value="Peptidase_aspartic_dom_sf"/>
</dbReference>
<dbReference type="Gene3D" id="2.40.70.10">
    <property type="entry name" value="Acid Proteases"/>
    <property type="match status" value="1"/>
</dbReference>
<evidence type="ECO:0000256" key="1">
    <source>
        <dbReference type="SAM" id="SignalP"/>
    </source>
</evidence>
<dbReference type="STRING" id="670.ACZ92_14030"/>
<sequence>MMKKMSLALALSSTLLIAPFGWAQSISATTQDPIYQLDDKLVLGRVESVYYSEIPELSDVPFIGKIDTGADTTSMHAENIHVSSSNPKYKNLKDDKLLWAI</sequence>
<accession>A0A227J7F1</accession>
<feature type="chain" id="PRO_5012127049" evidence="1">
    <location>
        <begin position="24"/>
        <end position="101"/>
    </location>
</feature>
<proteinExistence type="predicted"/>
<comment type="caution">
    <text evidence="2">The sequence shown here is derived from an EMBL/GenBank/DDBJ whole genome shotgun (WGS) entry which is preliminary data.</text>
</comment>
<dbReference type="SUPFAM" id="SSF50630">
    <property type="entry name" value="Acid proteases"/>
    <property type="match status" value="1"/>
</dbReference>
<dbReference type="AlphaFoldDB" id="A0A227J7F1"/>
<gene>
    <name evidence="2" type="ORF">CA163_24045</name>
</gene>